<protein>
    <submittedName>
        <fullName evidence="1">Uncharacterized protein</fullName>
    </submittedName>
</protein>
<reference evidence="1 2" key="1">
    <citation type="submission" date="2017-02" db="EMBL/GenBank/DDBJ databases">
        <authorList>
            <person name="Peterson S.W."/>
        </authorList>
    </citation>
    <scope>NUCLEOTIDE SEQUENCE [LARGE SCALE GENOMIC DNA]</scope>
    <source>
        <strain evidence="1 2">B Ar 00.02</strain>
    </source>
</reference>
<proteinExistence type="predicted"/>
<dbReference type="Gene3D" id="3.40.1000.10">
    <property type="entry name" value="Mog1/PsbP, alpha/beta/alpha sandwich"/>
    <property type="match status" value="1"/>
</dbReference>
<organism evidence="1 2">
    <name type="scientific">Arthrobacter rhombi</name>
    <dbReference type="NCBI Taxonomy" id="71253"/>
    <lineage>
        <taxon>Bacteria</taxon>
        <taxon>Bacillati</taxon>
        <taxon>Actinomycetota</taxon>
        <taxon>Actinomycetes</taxon>
        <taxon>Micrococcales</taxon>
        <taxon>Micrococcaceae</taxon>
        <taxon>Arthrobacter</taxon>
    </lineage>
</organism>
<dbReference type="Proteomes" id="UP000195913">
    <property type="component" value="Unassembled WGS sequence"/>
</dbReference>
<name>A0A1R4GT00_9MICC</name>
<gene>
    <name evidence="1" type="ORF">FM101_13305</name>
</gene>
<dbReference type="AlphaFoldDB" id="A0A1R4GT00"/>
<evidence type="ECO:0000313" key="2">
    <source>
        <dbReference type="Proteomes" id="UP000195913"/>
    </source>
</evidence>
<dbReference type="RefSeq" id="WP_087000403.1">
    <property type="nucleotide sequence ID" value="NZ_FUHW01000044.1"/>
</dbReference>
<evidence type="ECO:0000313" key="1">
    <source>
        <dbReference type="EMBL" id="SJM71400.1"/>
    </source>
</evidence>
<keyword evidence="2" id="KW-1185">Reference proteome</keyword>
<dbReference type="EMBL" id="FUHW01000044">
    <property type="protein sequence ID" value="SJM71400.1"/>
    <property type="molecule type" value="Genomic_DNA"/>
</dbReference>
<sequence>MNTDTSTGKWRRENHQTVNLPCPPEWVRLAGEADAMVLAYPEVSLDTFRPNIVVRSHPTSGSLPALGAQSLAGMLGGVPGSHCIAHDRGEVADRPARGQLFTFSTDEHTVLVDRWLFFAGANAVEIAAHYTMEQQEDIAPLFAEILAGAIIDDAVADGSMPEPLREPPLDSYLQETSGIRAEAVDRVCRIQPYRPAGPVLTDAAFRLVMDHAGQKRLGKMQMMAAAGECAELVSVGLMEPDGAFTRAFELLSVPLGSARRRFVVEGQYGTQTTQLDAWAGGGGVLVATRPSHAQLVLGETENAVPPGAVRLDVIREGSLPGAIAAWAGLGPAWSVLGTVDQVPMGAFENRVEGSGAPPAGADRALERAWAQPWFVWRFRMPDLDMERAWLNAASAGHFAIGRSPEGTMKVQATPSAHVWKTMSQEIGLALQLH</sequence>
<accession>A0A1R4GT00</accession>